<evidence type="ECO:0000256" key="2">
    <source>
        <dbReference type="ARBA" id="ARBA00023315"/>
    </source>
</evidence>
<dbReference type="SUPFAM" id="SSF55729">
    <property type="entry name" value="Acyl-CoA N-acyltransferases (Nat)"/>
    <property type="match status" value="1"/>
</dbReference>
<dbReference type="Pfam" id="PF13673">
    <property type="entry name" value="Acetyltransf_10"/>
    <property type="match status" value="1"/>
</dbReference>
<sequence>MEIIKASLTDYKTIYNIAIPVWDATYKTILTQEQMDYMLKLFYSEEAFTEQVSVKGHQFLLAVEGTEYLGFASYEVNYQSETTKLHKLYVLPQAHGKGVGKALVTVVENAARKNINDKLLLNVNRYNPAVHFYLKAGFENKGEDDVDIGNGYLMEDYLMVKQL</sequence>
<feature type="domain" description="N-acetyltransferase" evidence="3">
    <location>
        <begin position="1"/>
        <end position="163"/>
    </location>
</feature>
<evidence type="ECO:0000259" key="3">
    <source>
        <dbReference type="PROSITE" id="PS51186"/>
    </source>
</evidence>
<evidence type="ECO:0000313" key="4">
    <source>
        <dbReference type="EMBL" id="KGO86773.1"/>
    </source>
</evidence>
<dbReference type="InterPro" id="IPR016181">
    <property type="entry name" value="Acyl_CoA_acyltransferase"/>
</dbReference>
<dbReference type="CDD" id="cd04301">
    <property type="entry name" value="NAT_SF"/>
    <property type="match status" value="1"/>
</dbReference>
<dbReference type="OrthoDB" id="9800604at2"/>
<dbReference type="GO" id="GO:0016747">
    <property type="term" value="F:acyltransferase activity, transferring groups other than amino-acyl groups"/>
    <property type="evidence" value="ECO:0007669"/>
    <property type="project" value="InterPro"/>
</dbReference>
<comment type="caution">
    <text evidence="4">The sequence shown here is derived from an EMBL/GenBank/DDBJ whole genome shotgun (WGS) entry which is preliminary data.</text>
</comment>
<reference evidence="4 5" key="1">
    <citation type="submission" date="2013-09" db="EMBL/GenBank/DDBJ databases">
        <authorList>
            <person name="Zeng Z."/>
            <person name="Chen C."/>
        </authorList>
    </citation>
    <scope>NUCLEOTIDE SEQUENCE [LARGE SCALE GENOMIC DNA]</scope>
    <source>
        <strain evidence="4 5">WB 3.3-2</strain>
    </source>
</reference>
<dbReference type="STRING" id="1121895.GCA_000378485_00125"/>
<dbReference type="InterPro" id="IPR050832">
    <property type="entry name" value="Bact_Acetyltransf"/>
</dbReference>
<accession>A0A0A2M5R3</accession>
<dbReference type="eggNOG" id="COG1247">
    <property type="taxonomic scope" value="Bacteria"/>
</dbReference>
<dbReference type="Proteomes" id="UP000030152">
    <property type="component" value="Unassembled WGS sequence"/>
</dbReference>
<dbReference type="RefSeq" id="WP_020211250.1">
    <property type="nucleotide sequence ID" value="NZ_JRLX01000008.1"/>
</dbReference>
<protein>
    <submittedName>
        <fullName evidence="4">Acetyltransferase</fullName>
    </submittedName>
</protein>
<dbReference type="AlphaFoldDB" id="A0A0A2M5R3"/>
<dbReference type="Gene3D" id="3.40.630.30">
    <property type="match status" value="1"/>
</dbReference>
<dbReference type="PROSITE" id="PS51186">
    <property type="entry name" value="GNAT"/>
    <property type="match status" value="1"/>
</dbReference>
<keyword evidence="2" id="KW-0012">Acyltransferase</keyword>
<gene>
    <name evidence="4" type="ORF">Q765_09100</name>
</gene>
<proteinExistence type="predicted"/>
<name>A0A0A2M5R3_9FLAO</name>
<dbReference type="PANTHER" id="PTHR43877:SF2">
    <property type="entry name" value="AMINOALKYLPHOSPHONATE N-ACETYLTRANSFERASE-RELATED"/>
    <property type="match status" value="1"/>
</dbReference>
<organism evidence="4 5">
    <name type="scientific">Flavobacterium rivuli WB 3.3-2 = DSM 21788</name>
    <dbReference type="NCBI Taxonomy" id="1121895"/>
    <lineage>
        <taxon>Bacteria</taxon>
        <taxon>Pseudomonadati</taxon>
        <taxon>Bacteroidota</taxon>
        <taxon>Flavobacteriia</taxon>
        <taxon>Flavobacteriales</taxon>
        <taxon>Flavobacteriaceae</taxon>
        <taxon>Flavobacterium</taxon>
    </lineage>
</organism>
<dbReference type="EMBL" id="JRLX01000008">
    <property type="protein sequence ID" value="KGO86773.1"/>
    <property type="molecule type" value="Genomic_DNA"/>
</dbReference>
<keyword evidence="5" id="KW-1185">Reference proteome</keyword>
<dbReference type="InterPro" id="IPR000182">
    <property type="entry name" value="GNAT_dom"/>
</dbReference>
<evidence type="ECO:0000256" key="1">
    <source>
        <dbReference type="ARBA" id="ARBA00022679"/>
    </source>
</evidence>
<evidence type="ECO:0000313" key="5">
    <source>
        <dbReference type="Proteomes" id="UP000030152"/>
    </source>
</evidence>
<dbReference type="PANTHER" id="PTHR43877">
    <property type="entry name" value="AMINOALKYLPHOSPHONATE N-ACETYLTRANSFERASE-RELATED-RELATED"/>
    <property type="match status" value="1"/>
</dbReference>
<keyword evidence="1 4" id="KW-0808">Transferase</keyword>